<name>A0A1U8Q711_NELNU</name>
<dbReference type="RefSeq" id="XP_019054583.1">
    <property type="nucleotide sequence ID" value="XM_019199038.1"/>
</dbReference>
<dbReference type="OrthoDB" id="5949865at2759"/>
<keyword evidence="1" id="KW-1185">Reference proteome</keyword>
<proteinExistence type="predicted"/>
<accession>A0A1U8Q711</accession>
<dbReference type="AlphaFoldDB" id="A0A1U8Q711"/>
<organism evidence="1 2">
    <name type="scientific">Nelumbo nucifera</name>
    <name type="common">Sacred lotus</name>
    <dbReference type="NCBI Taxonomy" id="4432"/>
    <lineage>
        <taxon>Eukaryota</taxon>
        <taxon>Viridiplantae</taxon>
        <taxon>Streptophyta</taxon>
        <taxon>Embryophyta</taxon>
        <taxon>Tracheophyta</taxon>
        <taxon>Spermatophyta</taxon>
        <taxon>Magnoliopsida</taxon>
        <taxon>Proteales</taxon>
        <taxon>Nelumbonaceae</taxon>
        <taxon>Nelumbo</taxon>
    </lineage>
</organism>
<evidence type="ECO:0000313" key="1">
    <source>
        <dbReference type="Proteomes" id="UP000189703"/>
    </source>
</evidence>
<reference evidence="2" key="1">
    <citation type="submission" date="2025-08" db="UniProtKB">
        <authorList>
            <consortium name="RefSeq"/>
        </authorList>
    </citation>
    <scope>IDENTIFICATION</scope>
</reference>
<protein>
    <submittedName>
        <fullName evidence="2">Uncharacterized protein LOC104605108 isoform X2</fullName>
    </submittedName>
</protein>
<gene>
    <name evidence="2" type="primary">LOC104605108</name>
</gene>
<dbReference type="Proteomes" id="UP000189703">
    <property type="component" value="Unplaced"/>
</dbReference>
<sequence>MGFAFLVFKFISSILCNASSHISPFYSIPSLSLAHFLFPSELPLPLLCICISLSLASGARRSRARRWPWRAATEARSIQLPKKKRQRLGTNMEDLCPERSH</sequence>
<dbReference type="GeneID" id="104605108"/>
<evidence type="ECO:0000313" key="2">
    <source>
        <dbReference type="RefSeq" id="XP_019054583.1"/>
    </source>
</evidence>